<protein>
    <submittedName>
        <fullName evidence="8">Lipopolysaccharide biosynthesis protein</fullName>
    </submittedName>
</protein>
<keyword evidence="3" id="KW-1003">Cell membrane</keyword>
<dbReference type="PANTHER" id="PTHR30250">
    <property type="entry name" value="PST FAMILY PREDICTED COLANIC ACID TRANSPORTER"/>
    <property type="match status" value="1"/>
</dbReference>
<dbReference type="RefSeq" id="WP_377476845.1">
    <property type="nucleotide sequence ID" value="NZ_JBHLWO010000001.1"/>
</dbReference>
<keyword evidence="6 7" id="KW-0472">Membrane</keyword>
<feature type="transmembrane region" description="Helical" evidence="7">
    <location>
        <begin position="79"/>
        <end position="99"/>
    </location>
</feature>
<dbReference type="CDD" id="cd13127">
    <property type="entry name" value="MATE_tuaB_like"/>
    <property type="match status" value="1"/>
</dbReference>
<keyword evidence="4 7" id="KW-0812">Transmembrane</keyword>
<comment type="caution">
    <text evidence="8">The sequence shown here is derived from an EMBL/GenBank/DDBJ whole genome shotgun (WGS) entry which is preliminary data.</text>
</comment>
<evidence type="ECO:0000256" key="4">
    <source>
        <dbReference type="ARBA" id="ARBA00022692"/>
    </source>
</evidence>
<dbReference type="Proteomes" id="UP001589774">
    <property type="component" value="Unassembled WGS sequence"/>
</dbReference>
<evidence type="ECO:0000313" key="8">
    <source>
        <dbReference type="EMBL" id="MFC0317881.1"/>
    </source>
</evidence>
<evidence type="ECO:0000256" key="6">
    <source>
        <dbReference type="ARBA" id="ARBA00023136"/>
    </source>
</evidence>
<keyword evidence="5 7" id="KW-1133">Transmembrane helix</keyword>
<sequence length="481" mass="53662">MSLKTKAFKGFAWNSLENMLVRGVSFIISILIARVVSPEAYGLVGMLSIFLALSTLFIEGGFSKALVQRKDCSQLDFSTVFYFNIVVSLLIYVILYFSAPFIARFYHQPVLIALTRVMGLQFIIASFIVVQRAKLLIDIDFKTQAKINVMAVIISGAVGLYMAYDDFGVWALVGQNLSLTLATSMLMWLQAKWRPSWAFSWQAFREMFGYGSKILAAGLYSTVLTNVYTIVIGKWYHSKALGFYARANSLAELSSGTINLIITNVTFPLFSAIQQDREKLISIYSRTVAMTAFIIFPSMTLFAVISKPFILLFLTERWLPAAPLLQWLCLARMFTPISSLNLNLLNAVGRSDLFLKTDLSKLPIIIAAMFITLPLGTKAVVIGSFIVNTLSYFINAYPSGILFGYGPLKQLKDCYKVIIATIGMACCSYGSMLLVNRPFMQLILGVLTAIISFFGMAYLLKIKEMDELGYALAKLKKSKQK</sequence>
<feature type="transmembrane region" description="Helical" evidence="7">
    <location>
        <begin position="283"/>
        <end position="305"/>
    </location>
</feature>
<dbReference type="InterPro" id="IPR050833">
    <property type="entry name" value="Poly_Biosynth_Transport"/>
</dbReference>
<feature type="transmembrane region" description="Helical" evidence="7">
    <location>
        <begin position="170"/>
        <end position="189"/>
    </location>
</feature>
<name>A0ABV6HG92_9SPHI</name>
<evidence type="ECO:0000256" key="3">
    <source>
        <dbReference type="ARBA" id="ARBA00022475"/>
    </source>
</evidence>
<feature type="transmembrane region" description="Helical" evidence="7">
    <location>
        <begin position="145"/>
        <end position="164"/>
    </location>
</feature>
<dbReference type="Pfam" id="PF13440">
    <property type="entry name" value="Polysacc_synt_3"/>
    <property type="match status" value="1"/>
</dbReference>
<reference evidence="8 9" key="1">
    <citation type="submission" date="2024-09" db="EMBL/GenBank/DDBJ databases">
        <authorList>
            <person name="Sun Q."/>
            <person name="Mori K."/>
        </authorList>
    </citation>
    <scope>NUCLEOTIDE SEQUENCE [LARGE SCALE GENOMIC DNA]</scope>
    <source>
        <strain evidence="8 9">CCM 7765</strain>
    </source>
</reference>
<feature type="transmembrane region" description="Helical" evidence="7">
    <location>
        <begin position="20"/>
        <end position="37"/>
    </location>
</feature>
<comment type="similarity">
    <text evidence="2">Belongs to the polysaccharide synthase family.</text>
</comment>
<proteinExistence type="inferred from homology"/>
<feature type="transmembrane region" description="Helical" evidence="7">
    <location>
        <begin position="253"/>
        <end position="271"/>
    </location>
</feature>
<feature type="transmembrane region" description="Helical" evidence="7">
    <location>
        <begin position="359"/>
        <end position="376"/>
    </location>
</feature>
<evidence type="ECO:0000256" key="5">
    <source>
        <dbReference type="ARBA" id="ARBA00022989"/>
    </source>
</evidence>
<gene>
    <name evidence="8" type="ORF">ACFFI0_06155</name>
</gene>
<evidence type="ECO:0000256" key="1">
    <source>
        <dbReference type="ARBA" id="ARBA00004651"/>
    </source>
</evidence>
<feature type="transmembrane region" description="Helical" evidence="7">
    <location>
        <begin position="111"/>
        <end position="133"/>
    </location>
</feature>
<evidence type="ECO:0000256" key="2">
    <source>
        <dbReference type="ARBA" id="ARBA00007430"/>
    </source>
</evidence>
<comment type="subcellular location">
    <subcellularLocation>
        <location evidence="1">Cell membrane</location>
        <topology evidence="1">Multi-pass membrane protein</topology>
    </subcellularLocation>
</comment>
<dbReference type="PANTHER" id="PTHR30250:SF10">
    <property type="entry name" value="LIPOPOLYSACCHARIDE BIOSYNTHESIS PROTEIN WZXC"/>
    <property type="match status" value="1"/>
</dbReference>
<evidence type="ECO:0000256" key="7">
    <source>
        <dbReference type="SAM" id="Phobius"/>
    </source>
</evidence>
<feature type="transmembrane region" description="Helical" evidence="7">
    <location>
        <begin position="43"/>
        <end position="67"/>
    </location>
</feature>
<feature type="transmembrane region" description="Helical" evidence="7">
    <location>
        <begin position="417"/>
        <end position="435"/>
    </location>
</feature>
<feature type="transmembrane region" description="Helical" evidence="7">
    <location>
        <begin position="210"/>
        <end position="233"/>
    </location>
</feature>
<organism evidence="8 9">
    <name type="scientific">Olivibacter oleidegradans</name>
    <dbReference type="NCBI Taxonomy" id="760123"/>
    <lineage>
        <taxon>Bacteria</taxon>
        <taxon>Pseudomonadati</taxon>
        <taxon>Bacteroidota</taxon>
        <taxon>Sphingobacteriia</taxon>
        <taxon>Sphingobacteriales</taxon>
        <taxon>Sphingobacteriaceae</taxon>
        <taxon>Olivibacter</taxon>
    </lineage>
</organism>
<evidence type="ECO:0000313" key="9">
    <source>
        <dbReference type="Proteomes" id="UP001589774"/>
    </source>
</evidence>
<dbReference type="EMBL" id="JBHLWO010000001">
    <property type="protein sequence ID" value="MFC0317881.1"/>
    <property type="molecule type" value="Genomic_DNA"/>
</dbReference>
<keyword evidence="9" id="KW-1185">Reference proteome</keyword>
<feature type="transmembrane region" description="Helical" evidence="7">
    <location>
        <begin position="441"/>
        <end position="460"/>
    </location>
</feature>
<accession>A0ABV6HG92</accession>